<name>Q07LQ3_RHOP5</name>
<dbReference type="HOGENOM" id="CLU_059021_2_1_5"/>
<dbReference type="SUPFAM" id="SSF50475">
    <property type="entry name" value="FMN-binding split barrel"/>
    <property type="match status" value="1"/>
</dbReference>
<accession>Q07LQ3</accession>
<dbReference type="InterPro" id="IPR050268">
    <property type="entry name" value="NADH-dep_flavin_reductase"/>
</dbReference>
<evidence type="ECO:0000259" key="3">
    <source>
        <dbReference type="SMART" id="SM00903"/>
    </source>
</evidence>
<dbReference type="EMBL" id="CP000463">
    <property type="protein sequence ID" value="ABJ07131.1"/>
    <property type="molecule type" value="Genomic_DNA"/>
</dbReference>
<dbReference type="GO" id="GO:0010181">
    <property type="term" value="F:FMN binding"/>
    <property type="evidence" value="ECO:0007669"/>
    <property type="project" value="InterPro"/>
</dbReference>
<feature type="domain" description="Flavin reductase like" evidence="3">
    <location>
        <begin position="21"/>
        <end position="168"/>
    </location>
</feature>
<evidence type="ECO:0000256" key="1">
    <source>
        <dbReference type="ARBA" id="ARBA00008898"/>
    </source>
</evidence>
<comment type="similarity">
    <text evidence="1">Belongs to the non-flavoprotein flavin reductase family.</text>
</comment>
<dbReference type="InterPro" id="IPR002563">
    <property type="entry name" value="Flavin_Rdtase-like_dom"/>
</dbReference>
<dbReference type="PANTHER" id="PTHR30466">
    <property type="entry name" value="FLAVIN REDUCTASE"/>
    <property type="match status" value="1"/>
</dbReference>
<keyword evidence="2" id="KW-0560">Oxidoreductase</keyword>
<dbReference type="KEGG" id="rpe:RPE_3196"/>
<organism evidence="4">
    <name type="scientific">Rhodopseudomonas palustris (strain BisA53)</name>
    <dbReference type="NCBI Taxonomy" id="316055"/>
    <lineage>
        <taxon>Bacteria</taxon>
        <taxon>Pseudomonadati</taxon>
        <taxon>Pseudomonadota</taxon>
        <taxon>Alphaproteobacteria</taxon>
        <taxon>Hyphomicrobiales</taxon>
        <taxon>Nitrobacteraceae</taxon>
        <taxon>Rhodopseudomonas</taxon>
    </lineage>
</organism>
<dbReference type="GO" id="GO:0042602">
    <property type="term" value="F:riboflavin reductase (NADPH) activity"/>
    <property type="evidence" value="ECO:0007669"/>
    <property type="project" value="TreeGrafter"/>
</dbReference>
<dbReference type="eggNOG" id="COG1853">
    <property type="taxonomic scope" value="Bacteria"/>
</dbReference>
<dbReference type="Gene3D" id="2.30.110.10">
    <property type="entry name" value="Electron Transport, Fmn-binding Protein, Chain A"/>
    <property type="match status" value="1"/>
</dbReference>
<dbReference type="Pfam" id="PF01613">
    <property type="entry name" value="Flavin_Reduct"/>
    <property type="match status" value="1"/>
</dbReference>
<reference evidence="4" key="1">
    <citation type="submission" date="2006-09" db="EMBL/GenBank/DDBJ databases">
        <title>Complete sequence of Rhodopseudomonas palustris BisA53.</title>
        <authorList>
            <consortium name="US DOE Joint Genome Institute"/>
            <person name="Copeland A."/>
            <person name="Lucas S."/>
            <person name="Lapidus A."/>
            <person name="Barry K."/>
            <person name="Detter J.C."/>
            <person name="Glavina del Rio T."/>
            <person name="Hammon N."/>
            <person name="Israni S."/>
            <person name="Dalin E."/>
            <person name="Tice H."/>
            <person name="Pitluck S."/>
            <person name="Chain P."/>
            <person name="Malfatti S."/>
            <person name="Shin M."/>
            <person name="Vergez L."/>
            <person name="Schmutz J."/>
            <person name="Larimer F."/>
            <person name="Land M."/>
            <person name="Hauser L."/>
            <person name="Pelletier D.A."/>
            <person name="Kyrpides N."/>
            <person name="Kim E."/>
            <person name="Harwood C.S."/>
            <person name="Oda Y."/>
            <person name="Richardson P."/>
        </authorList>
    </citation>
    <scope>NUCLEOTIDE SEQUENCE [LARGE SCALE GENOMIC DNA]</scope>
    <source>
        <strain evidence="4">BisA53</strain>
    </source>
</reference>
<dbReference type="STRING" id="316055.RPE_3196"/>
<evidence type="ECO:0000256" key="2">
    <source>
        <dbReference type="ARBA" id="ARBA00023002"/>
    </source>
</evidence>
<dbReference type="OrthoDB" id="9789254at2"/>
<dbReference type="SMART" id="SM00903">
    <property type="entry name" value="Flavin_Reduct"/>
    <property type="match status" value="1"/>
</dbReference>
<dbReference type="InterPro" id="IPR012349">
    <property type="entry name" value="Split_barrel_FMN-bd"/>
</dbReference>
<proteinExistence type="inferred from homology"/>
<protein>
    <submittedName>
        <fullName evidence="4">Flavin reductase domain protein, FMN-binding protein</fullName>
    </submittedName>
</protein>
<gene>
    <name evidence="4" type="ordered locus">RPE_3196</name>
</gene>
<evidence type="ECO:0000313" key="4">
    <source>
        <dbReference type="EMBL" id="ABJ07131.1"/>
    </source>
</evidence>
<dbReference type="AlphaFoldDB" id="Q07LQ3"/>
<sequence length="190" mass="20311">MNAVVRDQHIPVPAQDFRAAMRHLAGGVSVVTAGSGSERNGLTATSVSSLSAEPPTLIVCINRQASAWPLIARHRAFAVNVLASEQIEIGERFAGKDGVKGEARFAGADWTTRVTGAPLLKGALAAIDCELEEAIERHTHLILIGRVLNVVSSPRSAALAYWQGRYVAIDQDDDAVRLAEVSLPTPRALW</sequence>
<dbReference type="PANTHER" id="PTHR30466:SF11">
    <property type="entry name" value="FLAVIN-DEPENDENT MONOOXYGENASE, REDUCTASE SUBUNIT HSAB"/>
    <property type="match status" value="1"/>
</dbReference>